<feature type="region of interest" description="Disordered" evidence="1">
    <location>
        <begin position="198"/>
        <end position="239"/>
    </location>
</feature>
<dbReference type="EMBL" id="JARBJD010000086">
    <property type="protein sequence ID" value="KAK2953822.1"/>
    <property type="molecule type" value="Genomic_DNA"/>
</dbReference>
<protein>
    <submittedName>
        <fullName evidence="2">Uncharacterized protein</fullName>
    </submittedName>
</protein>
<name>A0ABQ9XQV1_9EUKA</name>
<evidence type="ECO:0000313" key="2">
    <source>
        <dbReference type="EMBL" id="KAK2953822.1"/>
    </source>
</evidence>
<gene>
    <name evidence="2" type="ORF">BLNAU_11225</name>
</gene>
<sequence length="474" mass="53289">MVTSVSEGRPRLRSDLIPSLLALSSHADSSLSIPATHSLGLLCGGSLSCVEVEGVLSSGIVERLCTRIESGSEDESESGSVDVLPTLVVLDRLCSGLRSHIDSEQHSKSNDKKNEEWREDSFSLTRRCGFALARIEKAVLTLGHSLGGRGADERTHQLQEKVGGIAFRHFSSSIPSPSQKEIGAFGIDLAAVRREMEEKMKQMEEEREKDKKEREKEKREMEMREKEREMAVKKAEEERQREFSRKMREMEEMKRMNEKWIEEGRQREEEKKREEERKRKEEEERRRNVKEGAAAIEVFQQDKFTLAGNVFTKTCGRSYHSLLSHSFGVGVVRITFIIRAINGSFCFGLISTDLTEQTTTGQKWFMSLIGGAGWNCHSNCRYSEQNGKESHDGSACKAGAVGQRVVMEADGREGKRTLKLSQDGETQPVFFSNIPVPFRFGLFMYESGASVEIVSTEVLQEPSLVGGSLEVVMD</sequence>
<comment type="caution">
    <text evidence="2">The sequence shown here is derived from an EMBL/GenBank/DDBJ whole genome shotgun (WGS) entry which is preliminary data.</text>
</comment>
<keyword evidence="3" id="KW-1185">Reference proteome</keyword>
<accession>A0ABQ9XQV1</accession>
<dbReference type="Proteomes" id="UP001281761">
    <property type="component" value="Unassembled WGS sequence"/>
</dbReference>
<proteinExistence type="predicted"/>
<evidence type="ECO:0000313" key="3">
    <source>
        <dbReference type="Proteomes" id="UP001281761"/>
    </source>
</evidence>
<evidence type="ECO:0000256" key="1">
    <source>
        <dbReference type="SAM" id="MobiDB-lite"/>
    </source>
</evidence>
<organism evidence="2 3">
    <name type="scientific">Blattamonas nauphoetae</name>
    <dbReference type="NCBI Taxonomy" id="2049346"/>
    <lineage>
        <taxon>Eukaryota</taxon>
        <taxon>Metamonada</taxon>
        <taxon>Preaxostyla</taxon>
        <taxon>Oxymonadida</taxon>
        <taxon>Blattamonas</taxon>
    </lineage>
</organism>
<feature type="region of interest" description="Disordered" evidence="1">
    <location>
        <begin position="264"/>
        <end position="288"/>
    </location>
</feature>
<reference evidence="2 3" key="1">
    <citation type="journal article" date="2022" name="bioRxiv">
        <title>Genomics of Preaxostyla Flagellates Illuminates Evolutionary Transitions and the Path Towards Mitochondrial Loss.</title>
        <authorList>
            <person name="Novak L.V.F."/>
            <person name="Treitli S.C."/>
            <person name="Pyrih J."/>
            <person name="Halakuc P."/>
            <person name="Pipaliya S.V."/>
            <person name="Vacek V."/>
            <person name="Brzon O."/>
            <person name="Soukal P."/>
            <person name="Eme L."/>
            <person name="Dacks J.B."/>
            <person name="Karnkowska A."/>
            <person name="Elias M."/>
            <person name="Hampl V."/>
        </authorList>
    </citation>
    <scope>NUCLEOTIDE SEQUENCE [LARGE SCALE GENOMIC DNA]</scope>
    <source>
        <strain evidence="2">NAU3</strain>
        <tissue evidence="2">Gut</tissue>
    </source>
</reference>